<accession>A0A4R6S0D2</accession>
<keyword evidence="1" id="KW-0378">Hydrolase</keyword>
<dbReference type="PANTHER" id="PTHR43283">
    <property type="entry name" value="BETA-LACTAMASE-RELATED"/>
    <property type="match status" value="1"/>
</dbReference>
<sequence>MPTVPTVDTRDATAVLQEFRAATGVTGVSASLFDATGIVAEVACGVASIERPHEPMTPRTVGLVYSLSKVMTGTAFAVLAARDRVDLDEPISSYLPDATGKDRFETTSIRHLLTHTSGLVGGPVPFTTAVLSADPLEQYALGACLGAPRFGEPGEVFGYSDTGIVLAGYLLQRITGKPFADAMRETLFEPAGMTRSTMDPLVAMSYPLSQQHVRTKAGAWTVRRRFDGRPMTAPSTGAFSTTGDLARLGIVHLRGGDRPLLTEQAAAQAHTRYVDVGLDITRDFGLAIAIGPRHGDDLGVGHEGHHEGGWVKLLFLPGLGVGVAWLDNHGDDPAITPVRQQHFDRLLALLGAGPRSWRREGESTVCPDLSAVAGTYRRPAGRPIRISLLPNGLRATDGVHTIDYTHLADRIFVAPGEIAPNRIPWAPDPDSTRSALCVVGPVPRPTHILVNGLPYRRDHHGS</sequence>
<dbReference type="GO" id="GO:0016787">
    <property type="term" value="F:hydrolase activity"/>
    <property type="evidence" value="ECO:0007669"/>
    <property type="project" value="UniProtKB-KW"/>
</dbReference>
<evidence type="ECO:0000313" key="3">
    <source>
        <dbReference type="EMBL" id="TDP92900.1"/>
    </source>
</evidence>
<dbReference type="PANTHER" id="PTHR43283:SF11">
    <property type="entry name" value="BETA-LACTAMASE-RELATED DOMAIN-CONTAINING PROTEIN"/>
    <property type="match status" value="1"/>
</dbReference>
<evidence type="ECO:0000313" key="4">
    <source>
        <dbReference type="Proteomes" id="UP000295444"/>
    </source>
</evidence>
<feature type="domain" description="Beta-lactamase-related" evidence="2">
    <location>
        <begin position="14"/>
        <end position="330"/>
    </location>
</feature>
<dbReference type="InterPro" id="IPR050789">
    <property type="entry name" value="Diverse_Enzym_Activities"/>
</dbReference>
<dbReference type="EMBL" id="SNXZ01000007">
    <property type="protein sequence ID" value="TDP92900.1"/>
    <property type="molecule type" value="Genomic_DNA"/>
</dbReference>
<dbReference type="Gene3D" id="3.40.710.10">
    <property type="entry name" value="DD-peptidase/beta-lactamase superfamily"/>
    <property type="match status" value="1"/>
</dbReference>
<dbReference type="SUPFAM" id="SSF56601">
    <property type="entry name" value="beta-lactamase/transpeptidase-like"/>
    <property type="match status" value="1"/>
</dbReference>
<organism evidence="3 4">
    <name type="scientific">Labedaea rhizosphaerae</name>
    <dbReference type="NCBI Taxonomy" id="598644"/>
    <lineage>
        <taxon>Bacteria</taxon>
        <taxon>Bacillati</taxon>
        <taxon>Actinomycetota</taxon>
        <taxon>Actinomycetes</taxon>
        <taxon>Pseudonocardiales</taxon>
        <taxon>Pseudonocardiaceae</taxon>
        <taxon>Labedaea</taxon>
    </lineage>
</organism>
<dbReference type="Pfam" id="PF00144">
    <property type="entry name" value="Beta-lactamase"/>
    <property type="match status" value="1"/>
</dbReference>
<dbReference type="InterPro" id="IPR012338">
    <property type="entry name" value="Beta-lactam/transpept-like"/>
</dbReference>
<dbReference type="Proteomes" id="UP000295444">
    <property type="component" value="Unassembled WGS sequence"/>
</dbReference>
<dbReference type="InterPro" id="IPR001466">
    <property type="entry name" value="Beta-lactam-related"/>
</dbReference>
<evidence type="ECO:0000256" key="1">
    <source>
        <dbReference type="ARBA" id="ARBA00022801"/>
    </source>
</evidence>
<name>A0A4R6S0D2_LABRH</name>
<proteinExistence type="predicted"/>
<dbReference type="RefSeq" id="WP_166659424.1">
    <property type="nucleotide sequence ID" value="NZ_SNXZ01000007.1"/>
</dbReference>
<dbReference type="AlphaFoldDB" id="A0A4R6S0D2"/>
<protein>
    <submittedName>
        <fullName evidence="3">CubicO group peptidase (Beta-lactamase class C family)</fullName>
    </submittedName>
</protein>
<evidence type="ECO:0000259" key="2">
    <source>
        <dbReference type="Pfam" id="PF00144"/>
    </source>
</evidence>
<comment type="caution">
    <text evidence="3">The sequence shown here is derived from an EMBL/GenBank/DDBJ whole genome shotgun (WGS) entry which is preliminary data.</text>
</comment>
<keyword evidence="4" id="KW-1185">Reference proteome</keyword>
<gene>
    <name evidence="3" type="ORF">EV186_107135</name>
</gene>
<reference evidence="3 4" key="1">
    <citation type="submission" date="2019-03" db="EMBL/GenBank/DDBJ databases">
        <title>Genomic Encyclopedia of Type Strains, Phase IV (KMG-IV): sequencing the most valuable type-strain genomes for metagenomic binning, comparative biology and taxonomic classification.</title>
        <authorList>
            <person name="Goeker M."/>
        </authorList>
    </citation>
    <scope>NUCLEOTIDE SEQUENCE [LARGE SCALE GENOMIC DNA]</scope>
    <source>
        <strain evidence="3 4">DSM 45361</strain>
    </source>
</reference>